<organism evidence="5 6">
    <name type="scientific">Saccharicrinis fermentans DSM 9555 = JCM 21142</name>
    <dbReference type="NCBI Taxonomy" id="869213"/>
    <lineage>
        <taxon>Bacteria</taxon>
        <taxon>Pseudomonadati</taxon>
        <taxon>Bacteroidota</taxon>
        <taxon>Bacteroidia</taxon>
        <taxon>Marinilabiliales</taxon>
        <taxon>Marinilabiliaceae</taxon>
        <taxon>Saccharicrinis</taxon>
    </lineage>
</organism>
<gene>
    <name evidence="5" type="ORF">JCM21142_93662</name>
</gene>
<keyword evidence="6" id="KW-1185">Reference proteome</keyword>
<keyword evidence="2 5" id="KW-0808">Transferase</keyword>
<dbReference type="CDD" id="cd04647">
    <property type="entry name" value="LbH_MAT_like"/>
    <property type="match status" value="1"/>
</dbReference>
<dbReference type="RefSeq" id="WP_052343146.1">
    <property type="nucleotide sequence ID" value="NZ_BAMD01000061.1"/>
</dbReference>
<dbReference type="InterPro" id="IPR051159">
    <property type="entry name" value="Hexapeptide_acetyltransf"/>
</dbReference>
<dbReference type="GO" id="GO:0008374">
    <property type="term" value="F:O-acyltransferase activity"/>
    <property type="evidence" value="ECO:0007669"/>
    <property type="project" value="TreeGrafter"/>
</dbReference>
<dbReference type="InterPro" id="IPR001451">
    <property type="entry name" value="Hexapep"/>
</dbReference>
<comment type="caution">
    <text evidence="5">The sequence shown here is derived from an EMBL/GenBank/DDBJ whole genome shotgun (WGS) entry which is preliminary data.</text>
</comment>
<reference evidence="5 6" key="1">
    <citation type="journal article" date="2014" name="Genome Announc.">
        <title>Draft Genome Sequence of Cytophaga fermentans JCM 21142T, a Facultative Anaerobe Isolated from Marine Mud.</title>
        <authorList>
            <person name="Starns D."/>
            <person name="Oshima K."/>
            <person name="Suda W."/>
            <person name="Iino T."/>
            <person name="Yuki M."/>
            <person name="Inoue J."/>
            <person name="Kitamura K."/>
            <person name="Iida T."/>
            <person name="Darby A."/>
            <person name="Hattori M."/>
            <person name="Ohkuma M."/>
        </authorList>
    </citation>
    <scope>NUCLEOTIDE SEQUENCE [LARGE SCALE GENOMIC DNA]</scope>
    <source>
        <strain evidence="5 6">JCM 21142</strain>
    </source>
</reference>
<protein>
    <submittedName>
        <fullName evidence="5">Galactoside O-acetyltransferase</fullName>
    </submittedName>
</protein>
<evidence type="ECO:0000313" key="6">
    <source>
        <dbReference type="Proteomes" id="UP000019402"/>
    </source>
</evidence>
<proteinExistence type="inferred from homology"/>
<dbReference type="Proteomes" id="UP000019402">
    <property type="component" value="Unassembled WGS sequence"/>
</dbReference>
<comment type="similarity">
    <text evidence="1">Belongs to the transferase hexapeptide repeat family.</text>
</comment>
<dbReference type="InterPro" id="IPR018357">
    <property type="entry name" value="Hexapep_transf_CS"/>
</dbReference>
<dbReference type="EMBL" id="BAMD01000061">
    <property type="protein sequence ID" value="GAF04939.1"/>
    <property type="molecule type" value="Genomic_DNA"/>
</dbReference>
<dbReference type="STRING" id="869213.GCA_000517085_02132"/>
<dbReference type="eggNOG" id="COG0110">
    <property type="taxonomic scope" value="Bacteria"/>
</dbReference>
<keyword evidence="3" id="KW-0677">Repeat</keyword>
<dbReference type="Pfam" id="PF00132">
    <property type="entry name" value="Hexapep"/>
    <property type="match status" value="1"/>
</dbReference>
<evidence type="ECO:0000256" key="3">
    <source>
        <dbReference type="ARBA" id="ARBA00022737"/>
    </source>
</evidence>
<accession>W7YR67</accession>
<dbReference type="PANTHER" id="PTHR23416">
    <property type="entry name" value="SIALIC ACID SYNTHASE-RELATED"/>
    <property type="match status" value="1"/>
</dbReference>
<dbReference type="PROSITE" id="PS00101">
    <property type="entry name" value="HEXAPEP_TRANSFERASES"/>
    <property type="match status" value="1"/>
</dbReference>
<evidence type="ECO:0000256" key="2">
    <source>
        <dbReference type="ARBA" id="ARBA00022679"/>
    </source>
</evidence>
<dbReference type="SUPFAM" id="SSF51161">
    <property type="entry name" value="Trimeric LpxA-like enzymes"/>
    <property type="match status" value="1"/>
</dbReference>
<dbReference type="InterPro" id="IPR011004">
    <property type="entry name" value="Trimer_LpxA-like_sf"/>
</dbReference>
<sequence length="204" mass="23234">MLRKYWTKILKKNVAQDHSSYTNIHKTSIFPKKLKLRFDVIKENRIYVTIGEKCIIVANFIFESAKGEISIGNNVHIGGANLILRSKITIGNNVTMAWDITIYDHDSHSIYWNYRRKDNEQCYKDYLAYEGNNVINKDWEHVNSQPIIISDKVWIGFGVTILKGVTIGEGAIVGAKSVVTKNVPAWCIVAGNPARIVKRLEEPK</sequence>
<name>W7YR67_9BACT</name>
<evidence type="ECO:0000256" key="1">
    <source>
        <dbReference type="ARBA" id="ARBA00007274"/>
    </source>
</evidence>
<dbReference type="AlphaFoldDB" id="W7YR67"/>
<evidence type="ECO:0000313" key="5">
    <source>
        <dbReference type="EMBL" id="GAF04939.1"/>
    </source>
</evidence>
<keyword evidence="4" id="KW-0012">Acyltransferase</keyword>
<dbReference type="OrthoDB" id="9812571at2"/>
<evidence type="ECO:0000256" key="4">
    <source>
        <dbReference type="ARBA" id="ARBA00023315"/>
    </source>
</evidence>
<dbReference type="Gene3D" id="2.160.10.10">
    <property type="entry name" value="Hexapeptide repeat proteins"/>
    <property type="match status" value="1"/>
</dbReference>
<dbReference type="PANTHER" id="PTHR23416:SF23">
    <property type="entry name" value="ACETYLTRANSFERASE C18B11.09C-RELATED"/>
    <property type="match status" value="1"/>
</dbReference>